<keyword evidence="2" id="KW-1185">Reference proteome</keyword>
<dbReference type="Proteomes" id="UP001201980">
    <property type="component" value="Unassembled WGS sequence"/>
</dbReference>
<gene>
    <name evidence="1" type="ORF">MKZ38_009204</name>
</gene>
<protein>
    <submittedName>
        <fullName evidence="1">Uncharacterized protein</fullName>
    </submittedName>
</protein>
<organism evidence="1 2">
    <name type="scientific">Zalerion maritima</name>
    <dbReference type="NCBI Taxonomy" id="339359"/>
    <lineage>
        <taxon>Eukaryota</taxon>
        <taxon>Fungi</taxon>
        <taxon>Dikarya</taxon>
        <taxon>Ascomycota</taxon>
        <taxon>Pezizomycotina</taxon>
        <taxon>Sordariomycetes</taxon>
        <taxon>Lulworthiomycetidae</taxon>
        <taxon>Lulworthiales</taxon>
        <taxon>Lulworthiaceae</taxon>
        <taxon>Zalerion</taxon>
    </lineage>
</organism>
<dbReference type="AlphaFoldDB" id="A0AAD5RH96"/>
<evidence type="ECO:0000313" key="2">
    <source>
        <dbReference type="Proteomes" id="UP001201980"/>
    </source>
</evidence>
<dbReference type="EMBL" id="JAKWBI020000692">
    <property type="protein sequence ID" value="KAJ2892927.1"/>
    <property type="molecule type" value="Genomic_DNA"/>
</dbReference>
<comment type="caution">
    <text evidence="1">The sequence shown here is derived from an EMBL/GenBank/DDBJ whole genome shotgun (WGS) entry which is preliminary data.</text>
</comment>
<reference evidence="1" key="1">
    <citation type="submission" date="2022-07" db="EMBL/GenBank/DDBJ databases">
        <title>Draft genome sequence of Zalerion maritima ATCC 34329, a (micro)plastics degrading marine fungus.</title>
        <authorList>
            <person name="Paco A."/>
            <person name="Goncalves M.F.M."/>
            <person name="Rocha-Santos T.A.P."/>
            <person name="Alves A."/>
        </authorList>
    </citation>
    <scope>NUCLEOTIDE SEQUENCE</scope>
    <source>
        <strain evidence="1">ATCC 34329</strain>
    </source>
</reference>
<evidence type="ECO:0000313" key="1">
    <source>
        <dbReference type="EMBL" id="KAJ2892927.1"/>
    </source>
</evidence>
<proteinExistence type="predicted"/>
<accession>A0AAD5RH96</accession>
<sequence length="1075" mass="121641">MFHRADHAAAISASFPGKTQSMKGSLFAPSLLDLARYRGKPEVVGHADSPQRRKPRNVKHDAVFVDGSNVNAKYSKPIHRLHMPDIRAKALVTFMETRNRVPGPAALKKIRGYLSLEDGYSLPWMLLQFMARTQKHKATSALWQHLVSEDMWQECLQLRDAQGIHLSHLRAWAWILEPEDWDARIARFLDSSDVFRPHFLLNILIHKNCFIWNRAGLKQLMDHVTICYCRAPGAWYGQKQPHHPNTLYSGRLLKVWSDMATHCLRIAPHLLHDIASMAAEYIHNLGDSRLGPRRRFALQCRLLNSVLEILSCPSSKSTLLHRRSQWNAQRTLLGKSQLGETPLLLGKIGLTAIRKVLLGLNKNKKEIRLAMRSVRTLPPYIKARDGIDERTAPEDLVGRAVQAGVTSREAGFEDDKYDEALDILAGSAPGSVPTTQTKTLPPPHTIIEDDEYFRRAGDIPSPLAQKSLVSLQNDVRWAARIRTSRNTREAWVNFNLPGGSGQEPGSASYTQMFKKYLAVEPGLEKFVGTSGNSTFSRRGPLALPNNFLPGGHPAHVFPAKISGLSEYEVARTEPPPVGELFKKMRESGVRANLGCSCALVELSESFDEAFYYLREGGSAHQAADASTFYQAISEMLRRDPERPHDTFTLASHDDVKAIRKIPAPLFLSFVRLACRLQASYANGFRPTMTEARPAMRYILIAIQLVRLRQGFTGQGRDDTLLGWHQVLRTLARSEVFVTSQPRPYTDIATLRLFMRSWTIYLASHPLDARKFAYLAQVIESVGHGFLIIYPLFYPRHLIWRSFRALNSAFNVLASEWADSETEEGKRYLDYLSAGGIPRYMRAMGLLGGQEMQMAFVAYLILTLNLDGKVEVYRTHAFRALCAFRAFAEPILVRSLDKQAQLIIERLHKLGEGLDERLGWWPTDEQVAHYVLQSSVSLARARQVVQETSWWAQAMAQPPASSSESGSRRRRHRPLGDAVRGIIWKRRSIRDELELKVRAAEDPAAELNLDGLVELDLDAVLQNRHDVDMAEPVLERQISLDRGRLQEEVQREGFERGYISLLYSKKKTSPFRKITK</sequence>
<name>A0AAD5RH96_9PEZI</name>